<dbReference type="EMBL" id="VFOU01000001">
    <property type="protein sequence ID" value="TQL73714.1"/>
    <property type="molecule type" value="Genomic_DNA"/>
</dbReference>
<dbReference type="GO" id="GO:0006825">
    <property type="term" value="P:copper ion transport"/>
    <property type="evidence" value="ECO:0007669"/>
    <property type="project" value="InterPro"/>
</dbReference>
<evidence type="ECO:0000313" key="9">
    <source>
        <dbReference type="EMBL" id="TQL73714.1"/>
    </source>
</evidence>
<dbReference type="Proteomes" id="UP000319746">
    <property type="component" value="Unassembled WGS sequence"/>
</dbReference>
<feature type="region of interest" description="Disordered" evidence="5">
    <location>
        <begin position="129"/>
        <end position="176"/>
    </location>
</feature>
<dbReference type="InterPro" id="IPR014755">
    <property type="entry name" value="Cu-Rt/internalin_Ig-like"/>
</dbReference>
<keyword evidence="6" id="KW-0472">Membrane</keyword>
<evidence type="ECO:0000256" key="3">
    <source>
        <dbReference type="ARBA" id="ARBA00022729"/>
    </source>
</evidence>
<dbReference type="GO" id="GO:0005507">
    <property type="term" value="F:copper ion binding"/>
    <property type="evidence" value="ECO:0007669"/>
    <property type="project" value="InterPro"/>
</dbReference>
<feature type="compositionally biased region" description="Polar residues" evidence="5">
    <location>
        <begin position="129"/>
        <end position="139"/>
    </location>
</feature>
<dbReference type="GO" id="GO:0030313">
    <property type="term" value="C:cell envelope"/>
    <property type="evidence" value="ECO:0007669"/>
    <property type="project" value="UniProtKB-SubCell"/>
</dbReference>
<keyword evidence="6" id="KW-0812">Transmembrane</keyword>
<gene>
    <name evidence="9" type="ORF">FB556_0157</name>
</gene>
<keyword evidence="10" id="KW-1185">Reference proteome</keyword>
<dbReference type="SUPFAM" id="SSF81296">
    <property type="entry name" value="E set domains"/>
    <property type="match status" value="1"/>
</dbReference>
<name>A0A543AM86_9MICC</name>
<keyword evidence="2" id="KW-0479">Metal-binding</keyword>
<reference evidence="9 10" key="1">
    <citation type="submission" date="2019-06" db="EMBL/GenBank/DDBJ databases">
        <title>Sequencing the genomes of 1000 actinobacteria strains.</title>
        <authorList>
            <person name="Klenk H.-P."/>
        </authorList>
    </citation>
    <scope>NUCLEOTIDE SEQUENCE [LARGE SCALE GENOMIC DNA]</scope>
    <source>
        <strain evidence="9 10">DSM 24083</strain>
    </source>
</reference>
<dbReference type="Gene3D" id="2.60.40.1220">
    <property type="match status" value="1"/>
</dbReference>
<dbReference type="PANTHER" id="PTHR34820">
    <property type="entry name" value="INNER MEMBRANE PROTEIN YEBZ"/>
    <property type="match status" value="1"/>
</dbReference>
<dbReference type="OrthoDB" id="5242236at2"/>
<dbReference type="GO" id="GO:0005886">
    <property type="term" value="C:plasma membrane"/>
    <property type="evidence" value="ECO:0007669"/>
    <property type="project" value="TreeGrafter"/>
</dbReference>
<dbReference type="PANTHER" id="PTHR34820:SF4">
    <property type="entry name" value="INNER MEMBRANE PROTEIN YEBZ"/>
    <property type="match status" value="1"/>
</dbReference>
<evidence type="ECO:0000256" key="4">
    <source>
        <dbReference type="ARBA" id="ARBA00023008"/>
    </source>
</evidence>
<dbReference type="InterPro" id="IPR014756">
    <property type="entry name" value="Ig_E-set"/>
</dbReference>
<feature type="chain" id="PRO_5021828440" description="CopC domain-containing protein" evidence="7">
    <location>
        <begin position="33"/>
        <end position="221"/>
    </location>
</feature>
<evidence type="ECO:0000256" key="2">
    <source>
        <dbReference type="ARBA" id="ARBA00022723"/>
    </source>
</evidence>
<feature type="signal peptide" evidence="7">
    <location>
        <begin position="1"/>
        <end position="32"/>
    </location>
</feature>
<feature type="transmembrane region" description="Helical" evidence="6">
    <location>
        <begin position="185"/>
        <end position="206"/>
    </location>
</feature>
<dbReference type="RefSeq" id="WP_141863846.1">
    <property type="nucleotide sequence ID" value="NZ_BAABAN010000017.1"/>
</dbReference>
<sequence length="221" mass="23585">MQKTLTTRLRVWFAAALMTTLGLMLVPQLAHAHDVLIESTPEVGGTVDETPAEVRLRFSGTPLTGEGLANLIRVTDAQGNQWQDGEPVVEGYELAVPLCEGLPQGEYTVAYRVIYSDGHTGEERFSFTNADTNAPTQGAPQKCGEAVAASSPNASDIEKPETNEPQATSDAEAANQENSSASIPAWIWISAIVGIGVVATVIVLLLRGSRRAESRHDDDDA</sequence>
<keyword evidence="3 7" id="KW-0732">Signal</keyword>
<protein>
    <recommendedName>
        <fullName evidence="8">CopC domain-containing protein</fullName>
    </recommendedName>
</protein>
<evidence type="ECO:0000259" key="8">
    <source>
        <dbReference type="Pfam" id="PF04234"/>
    </source>
</evidence>
<accession>A0A543AM86</accession>
<dbReference type="InterPro" id="IPR032694">
    <property type="entry name" value="CopC/D"/>
</dbReference>
<dbReference type="GO" id="GO:0042597">
    <property type="term" value="C:periplasmic space"/>
    <property type="evidence" value="ECO:0007669"/>
    <property type="project" value="InterPro"/>
</dbReference>
<keyword evidence="6" id="KW-1133">Transmembrane helix</keyword>
<dbReference type="GO" id="GO:0046688">
    <property type="term" value="P:response to copper ion"/>
    <property type="evidence" value="ECO:0007669"/>
    <property type="project" value="InterPro"/>
</dbReference>
<comment type="caution">
    <text evidence="9">The sequence shown here is derived from an EMBL/GenBank/DDBJ whole genome shotgun (WGS) entry which is preliminary data.</text>
</comment>
<dbReference type="Pfam" id="PF04234">
    <property type="entry name" value="CopC"/>
    <property type="match status" value="1"/>
</dbReference>
<comment type="subcellular location">
    <subcellularLocation>
        <location evidence="1">Cell envelope</location>
    </subcellularLocation>
</comment>
<keyword evidence="4" id="KW-0186">Copper</keyword>
<evidence type="ECO:0000256" key="5">
    <source>
        <dbReference type="SAM" id="MobiDB-lite"/>
    </source>
</evidence>
<dbReference type="InterPro" id="IPR007348">
    <property type="entry name" value="CopC_dom"/>
</dbReference>
<proteinExistence type="predicted"/>
<evidence type="ECO:0000256" key="7">
    <source>
        <dbReference type="SAM" id="SignalP"/>
    </source>
</evidence>
<evidence type="ECO:0000313" key="10">
    <source>
        <dbReference type="Proteomes" id="UP000319746"/>
    </source>
</evidence>
<organism evidence="9 10">
    <name type="scientific">Enteractinococcus coprophilus</name>
    <dbReference type="NCBI Taxonomy" id="1027633"/>
    <lineage>
        <taxon>Bacteria</taxon>
        <taxon>Bacillati</taxon>
        <taxon>Actinomycetota</taxon>
        <taxon>Actinomycetes</taxon>
        <taxon>Micrococcales</taxon>
        <taxon>Micrococcaceae</taxon>
    </lineage>
</organism>
<evidence type="ECO:0000256" key="6">
    <source>
        <dbReference type="SAM" id="Phobius"/>
    </source>
</evidence>
<dbReference type="AlphaFoldDB" id="A0A543AM86"/>
<evidence type="ECO:0000256" key="1">
    <source>
        <dbReference type="ARBA" id="ARBA00004196"/>
    </source>
</evidence>
<feature type="domain" description="CopC" evidence="8">
    <location>
        <begin position="33"/>
        <end position="128"/>
    </location>
</feature>